<reference evidence="9 10" key="1">
    <citation type="journal article" date="2019" name="Int. J. Syst. Evol. Microbiol.">
        <title>The Global Catalogue of Microorganisms (GCM) 10K type strain sequencing project: providing services to taxonomists for standard genome sequencing and annotation.</title>
        <authorList>
            <consortium name="The Broad Institute Genomics Platform"/>
            <consortium name="The Broad Institute Genome Sequencing Center for Infectious Disease"/>
            <person name="Wu L."/>
            <person name="Ma J."/>
        </authorList>
    </citation>
    <scope>NUCLEOTIDE SEQUENCE [LARGE SCALE GENOMIC DNA]</scope>
    <source>
        <strain evidence="9 10">JCM 11136</strain>
    </source>
</reference>
<dbReference type="Pfam" id="PF02687">
    <property type="entry name" value="FtsX"/>
    <property type="match status" value="2"/>
</dbReference>
<comment type="subcellular location">
    <subcellularLocation>
        <location evidence="1">Cell membrane</location>
        <topology evidence="1">Multi-pass membrane protein</topology>
    </subcellularLocation>
</comment>
<feature type="transmembrane region" description="Helical" evidence="7">
    <location>
        <begin position="323"/>
        <end position="345"/>
    </location>
</feature>
<evidence type="ECO:0000259" key="8">
    <source>
        <dbReference type="Pfam" id="PF02687"/>
    </source>
</evidence>
<gene>
    <name evidence="9" type="ORF">GCM10009560_20690</name>
</gene>
<dbReference type="EMBL" id="BAAAHQ010000008">
    <property type="protein sequence ID" value="GAA0921729.1"/>
    <property type="molecule type" value="Genomic_DNA"/>
</dbReference>
<keyword evidence="2" id="KW-1003">Cell membrane</keyword>
<evidence type="ECO:0000256" key="2">
    <source>
        <dbReference type="ARBA" id="ARBA00022475"/>
    </source>
</evidence>
<keyword evidence="4 7" id="KW-1133">Transmembrane helix</keyword>
<comment type="caution">
    <text evidence="9">The sequence shown here is derived from an EMBL/GenBank/DDBJ whole genome shotgun (WGS) entry which is preliminary data.</text>
</comment>
<dbReference type="PANTHER" id="PTHR30572">
    <property type="entry name" value="MEMBRANE COMPONENT OF TRANSPORTER-RELATED"/>
    <property type="match status" value="1"/>
</dbReference>
<comment type="similarity">
    <text evidence="6">Belongs to the ABC-4 integral membrane protein family.</text>
</comment>
<protein>
    <recommendedName>
        <fullName evidence="8">ABC3 transporter permease C-terminal domain-containing protein</fullName>
    </recommendedName>
</protein>
<proteinExistence type="inferred from homology"/>
<evidence type="ECO:0000256" key="3">
    <source>
        <dbReference type="ARBA" id="ARBA00022692"/>
    </source>
</evidence>
<feature type="transmembrane region" description="Helical" evidence="7">
    <location>
        <begin position="407"/>
        <end position="428"/>
    </location>
</feature>
<dbReference type="Proteomes" id="UP001501578">
    <property type="component" value="Unassembled WGS sequence"/>
</dbReference>
<feature type="domain" description="ABC3 transporter permease C-terminal" evidence="8">
    <location>
        <begin position="710"/>
        <end position="831"/>
    </location>
</feature>
<dbReference type="RefSeq" id="WP_343949524.1">
    <property type="nucleotide sequence ID" value="NZ_BAAAHQ010000008.1"/>
</dbReference>
<dbReference type="InterPro" id="IPR003838">
    <property type="entry name" value="ABC3_permease_C"/>
</dbReference>
<feature type="transmembrane region" description="Helical" evidence="7">
    <location>
        <begin position="483"/>
        <end position="503"/>
    </location>
</feature>
<feature type="transmembrane region" description="Helical" evidence="7">
    <location>
        <begin position="267"/>
        <end position="292"/>
    </location>
</feature>
<accession>A0ABN1P2I6</accession>
<evidence type="ECO:0000256" key="4">
    <source>
        <dbReference type="ARBA" id="ARBA00022989"/>
    </source>
</evidence>
<name>A0ABN1P2I6_9ACTN</name>
<evidence type="ECO:0000256" key="5">
    <source>
        <dbReference type="ARBA" id="ARBA00023136"/>
    </source>
</evidence>
<keyword evidence="3 7" id="KW-0812">Transmembrane</keyword>
<feature type="transmembrane region" description="Helical" evidence="7">
    <location>
        <begin position="434"/>
        <end position="454"/>
    </location>
</feature>
<dbReference type="InterPro" id="IPR050250">
    <property type="entry name" value="Macrolide_Exporter_MacB"/>
</dbReference>
<feature type="transmembrane region" description="Helical" evidence="7">
    <location>
        <begin position="706"/>
        <end position="732"/>
    </location>
</feature>
<keyword evidence="10" id="KW-1185">Reference proteome</keyword>
<evidence type="ECO:0000256" key="1">
    <source>
        <dbReference type="ARBA" id="ARBA00004651"/>
    </source>
</evidence>
<sequence>MSAFRAALRLSRRDALRAKGRTALILLMIGLPVLVVTGALTLFATAQVDLREELPYRLGAADAHIDALHNGRPVKQTVEGAGAGRVHMSDPLWTTEAVAALVKGRVIPNSTVWVDLLVDGVLKAVVGFEVDLREPMTKGMRTLVEGRFPASTGEIAVSSSLAEAGGRIGETLKVSRKGVPLKVVGITENPVRPTEDEVFALRGAMMDNNGNGGGTGWLLDATEPVTWEQVRRLNAVGLVVQSRALIENPPASAPGALRSDTSITADYVVILGVMVVMVVMEIVLMAGSAFAVGLRRRRHELAVLAAQGASPAHLRLVVAADGLVLGGAATLAGTVIGVPAGLAVLSLLSPSGLAQGPADVPWGQVVSVAALGLVSGVVSALIPAFQAGRTAPAQVLAGRDPAGRDRAGWPVLGLLLVVAGVGLIVKLFGGRVQFVIAACVLVILGVVVLTPWLVRRTAGLASGRALAVRLAVRDAVRHRGRTASAVAAVMAAAAAVVALSITLHSKGQNLAADGNDLPDGVFTVSGALLDESSWTRARAEVERRLPTVRTVGGYAVVNGKDEFTLSLMQGRTGYAVELNPVVGDGEALELAMGGQDERAVQALSAGKAVVFRPGVVKDGRVGLGYAAKHTGKGKVVEVEAVEIPIEDSHWISVIPPSAVRKIGLSAVPRVLYGLHDVPDPERFAGQIKAVVWDAEVRFPWGDNRSMAIWIMVGAAAFLMLGGTFVATGLAAADLRRDLNTMAAVGAAPRTRRRIVAAQAGYISGLGALMGLLVGLPMGLALAWPAGAVTIPGPSGFQVMLQEPTIAIPWLPLALVVVGLPLLAALVAGLFAPTRMRLARRLT</sequence>
<evidence type="ECO:0000256" key="7">
    <source>
        <dbReference type="SAM" id="Phobius"/>
    </source>
</evidence>
<evidence type="ECO:0000313" key="9">
    <source>
        <dbReference type="EMBL" id="GAA0921729.1"/>
    </source>
</evidence>
<evidence type="ECO:0000256" key="6">
    <source>
        <dbReference type="ARBA" id="ARBA00038076"/>
    </source>
</evidence>
<keyword evidence="5 7" id="KW-0472">Membrane</keyword>
<feature type="transmembrane region" description="Helical" evidence="7">
    <location>
        <begin position="805"/>
        <end position="831"/>
    </location>
</feature>
<evidence type="ECO:0000313" key="10">
    <source>
        <dbReference type="Proteomes" id="UP001501578"/>
    </source>
</evidence>
<dbReference type="PANTHER" id="PTHR30572:SF4">
    <property type="entry name" value="ABC TRANSPORTER PERMEASE YTRF"/>
    <property type="match status" value="1"/>
</dbReference>
<feature type="domain" description="ABC3 transporter permease C-terminal" evidence="8">
    <location>
        <begin position="273"/>
        <end position="390"/>
    </location>
</feature>
<organism evidence="9 10">
    <name type="scientific">Nonomuraea longicatena</name>
    <dbReference type="NCBI Taxonomy" id="83682"/>
    <lineage>
        <taxon>Bacteria</taxon>
        <taxon>Bacillati</taxon>
        <taxon>Actinomycetota</taxon>
        <taxon>Actinomycetes</taxon>
        <taxon>Streptosporangiales</taxon>
        <taxon>Streptosporangiaceae</taxon>
        <taxon>Nonomuraea</taxon>
    </lineage>
</organism>
<feature type="transmembrane region" description="Helical" evidence="7">
    <location>
        <begin position="365"/>
        <end position="386"/>
    </location>
</feature>
<feature type="transmembrane region" description="Helical" evidence="7">
    <location>
        <begin position="759"/>
        <end position="785"/>
    </location>
</feature>
<feature type="transmembrane region" description="Helical" evidence="7">
    <location>
        <begin position="21"/>
        <end position="44"/>
    </location>
</feature>